<dbReference type="AlphaFoldDB" id="A0A1H4CKY8"/>
<accession>A0A1H4CKY8</accession>
<dbReference type="OrthoDB" id="9802426at2"/>
<dbReference type="InterPro" id="IPR011006">
    <property type="entry name" value="CheY-like_superfamily"/>
</dbReference>
<keyword evidence="2" id="KW-0902">Two-component regulatory system</keyword>
<evidence type="ECO:0000256" key="3">
    <source>
        <dbReference type="ARBA" id="ARBA00023015"/>
    </source>
</evidence>
<dbReference type="STRING" id="525918.SAMN05660964_01988"/>
<reference evidence="10 11" key="1">
    <citation type="submission" date="2016-10" db="EMBL/GenBank/DDBJ databases">
        <authorList>
            <person name="de Groot N.N."/>
        </authorList>
    </citation>
    <scope>NUCLEOTIDE SEQUENCE [LARGE SCALE GENOMIC DNA]</scope>
    <source>
        <strain evidence="10 11">DSM 21228</strain>
    </source>
</reference>
<dbReference type="GO" id="GO:0032993">
    <property type="term" value="C:protein-DNA complex"/>
    <property type="evidence" value="ECO:0007669"/>
    <property type="project" value="TreeGrafter"/>
</dbReference>
<gene>
    <name evidence="10" type="ORF">SAMN05660964_01988</name>
</gene>
<dbReference type="Proteomes" id="UP000199397">
    <property type="component" value="Unassembled WGS sequence"/>
</dbReference>
<dbReference type="GO" id="GO:0006355">
    <property type="term" value="P:regulation of DNA-templated transcription"/>
    <property type="evidence" value="ECO:0007669"/>
    <property type="project" value="InterPro"/>
</dbReference>
<evidence type="ECO:0000313" key="11">
    <source>
        <dbReference type="Proteomes" id="UP000199397"/>
    </source>
</evidence>
<dbReference type="SUPFAM" id="SSF52172">
    <property type="entry name" value="CheY-like"/>
    <property type="match status" value="1"/>
</dbReference>
<evidence type="ECO:0000256" key="4">
    <source>
        <dbReference type="ARBA" id="ARBA00023125"/>
    </source>
</evidence>
<dbReference type="Gene3D" id="6.10.250.690">
    <property type="match status" value="1"/>
</dbReference>
<sequence>MRVLIIEDENIIREQVAENLKKNGFTVDLAADGSQGLYVALEYPIDVAVIDLGLPHAKGGAVNNDLGLDIIRSIRAKGLSYPIIILTARDRWQSKVEGLEAGADDYVTKPFHTEELIARLRVQLRRTGRWTQAELSCGPIRLNTSEQRVYVHEQEVTLTAYEYRVLEHLMLHAGEVISKTRLTDSLYEEDTDRDSNVIEVFIRRLRIKLDPDDTLKPIETLRGRGYRFTLTRT</sequence>
<feature type="domain" description="Response regulatory" evidence="8">
    <location>
        <begin position="2"/>
        <end position="124"/>
    </location>
</feature>
<dbReference type="RefSeq" id="WP_093068111.1">
    <property type="nucleotide sequence ID" value="NZ_FNQP01000010.1"/>
</dbReference>
<evidence type="ECO:0000313" key="10">
    <source>
        <dbReference type="EMBL" id="SEA61106.1"/>
    </source>
</evidence>
<dbReference type="Pfam" id="PF00072">
    <property type="entry name" value="Response_reg"/>
    <property type="match status" value="1"/>
</dbReference>
<keyword evidence="11" id="KW-1185">Reference proteome</keyword>
<dbReference type="EMBL" id="FNQP01000010">
    <property type="protein sequence ID" value="SEA61106.1"/>
    <property type="molecule type" value="Genomic_DNA"/>
</dbReference>
<evidence type="ECO:0000259" key="9">
    <source>
        <dbReference type="PROSITE" id="PS51755"/>
    </source>
</evidence>
<keyword evidence="4 7" id="KW-0238">DNA-binding</keyword>
<evidence type="ECO:0000256" key="5">
    <source>
        <dbReference type="ARBA" id="ARBA00023163"/>
    </source>
</evidence>
<feature type="DNA-binding region" description="OmpR/PhoB-type" evidence="7">
    <location>
        <begin position="132"/>
        <end position="230"/>
    </location>
</feature>
<dbReference type="InterPro" id="IPR036388">
    <property type="entry name" value="WH-like_DNA-bd_sf"/>
</dbReference>
<dbReference type="Gene3D" id="1.10.10.10">
    <property type="entry name" value="Winged helix-like DNA-binding domain superfamily/Winged helix DNA-binding domain"/>
    <property type="match status" value="1"/>
</dbReference>
<organism evidence="10 11">
    <name type="scientific">Thiothrix caldifontis</name>
    <dbReference type="NCBI Taxonomy" id="525918"/>
    <lineage>
        <taxon>Bacteria</taxon>
        <taxon>Pseudomonadati</taxon>
        <taxon>Pseudomonadota</taxon>
        <taxon>Gammaproteobacteria</taxon>
        <taxon>Thiotrichales</taxon>
        <taxon>Thiotrichaceae</taxon>
        <taxon>Thiothrix</taxon>
    </lineage>
</organism>
<proteinExistence type="predicted"/>
<dbReference type="GO" id="GO:0000156">
    <property type="term" value="F:phosphorelay response regulator activity"/>
    <property type="evidence" value="ECO:0007669"/>
    <property type="project" value="TreeGrafter"/>
</dbReference>
<evidence type="ECO:0000256" key="7">
    <source>
        <dbReference type="PROSITE-ProRule" id="PRU01091"/>
    </source>
</evidence>
<feature type="domain" description="OmpR/PhoB-type" evidence="9">
    <location>
        <begin position="132"/>
        <end position="230"/>
    </location>
</feature>
<evidence type="ECO:0000256" key="2">
    <source>
        <dbReference type="ARBA" id="ARBA00023012"/>
    </source>
</evidence>
<keyword evidence="1 6" id="KW-0597">Phosphoprotein</keyword>
<evidence type="ECO:0000256" key="6">
    <source>
        <dbReference type="PROSITE-ProRule" id="PRU00169"/>
    </source>
</evidence>
<dbReference type="PANTHER" id="PTHR48111:SF71">
    <property type="entry name" value="TRANSCRIPTIONAL REGULATORY PROTEIN PHOP"/>
    <property type="match status" value="1"/>
</dbReference>
<keyword evidence="3" id="KW-0805">Transcription regulation</keyword>
<dbReference type="InterPro" id="IPR039420">
    <property type="entry name" value="WalR-like"/>
</dbReference>
<dbReference type="GO" id="GO:0000976">
    <property type="term" value="F:transcription cis-regulatory region binding"/>
    <property type="evidence" value="ECO:0007669"/>
    <property type="project" value="TreeGrafter"/>
</dbReference>
<evidence type="ECO:0000256" key="1">
    <source>
        <dbReference type="ARBA" id="ARBA00022553"/>
    </source>
</evidence>
<dbReference type="GO" id="GO:0005829">
    <property type="term" value="C:cytosol"/>
    <property type="evidence" value="ECO:0007669"/>
    <property type="project" value="TreeGrafter"/>
</dbReference>
<keyword evidence="5" id="KW-0804">Transcription</keyword>
<evidence type="ECO:0000259" key="8">
    <source>
        <dbReference type="PROSITE" id="PS50110"/>
    </source>
</evidence>
<dbReference type="Pfam" id="PF00486">
    <property type="entry name" value="Trans_reg_C"/>
    <property type="match status" value="1"/>
</dbReference>
<dbReference type="InterPro" id="IPR001789">
    <property type="entry name" value="Sig_transdc_resp-reg_receiver"/>
</dbReference>
<dbReference type="FunFam" id="1.10.10.10:FF:000005">
    <property type="entry name" value="Two-component system response regulator"/>
    <property type="match status" value="1"/>
</dbReference>
<dbReference type="CDD" id="cd00383">
    <property type="entry name" value="trans_reg_C"/>
    <property type="match status" value="1"/>
</dbReference>
<dbReference type="SMART" id="SM00448">
    <property type="entry name" value="REC"/>
    <property type="match status" value="1"/>
</dbReference>
<feature type="modified residue" description="4-aspartylphosphate" evidence="6">
    <location>
        <position position="51"/>
    </location>
</feature>
<name>A0A1H4CKY8_9GAMM</name>
<dbReference type="PROSITE" id="PS50110">
    <property type="entry name" value="RESPONSE_REGULATORY"/>
    <property type="match status" value="1"/>
</dbReference>
<dbReference type="SMART" id="SM00862">
    <property type="entry name" value="Trans_reg_C"/>
    <property type="match status" value="1"/>
</dbReference>
<dbReference type="Gene3D" id="3.40.50.2300">
    <property type="match status" value="1"/>
</dbReference>
<dbReference type="InterPro" id="IPR001867">
    <property type="entry name" value="OmpR/PhoB-type_DNA-bd"/>
</dbReference>
<protein>
    <submittedName>
        <fullName evidence="10">Two-component system, OmpR family, response regulator PhoP</fullName>
    </submittedName>
</protein>
<dbReference type="PANTHER" id="PTHR48111">
    <property type="entry name" value="REGULATOR OF RPOS"/>
    <property type="match status" value="1"/>
</dbReference>
<dbReference type="PROSITE" id="PS51755">
    <property type="entry name" value="OMPR_PHOB"/>
    <property type="match status" value="1"/>
</dbReference>